<organism evidence="1 2">
    <name type="scientific">Daphnia magna</name>
    <dbReference type="NCBI Taxonomy" id="35525"/>
    <lineage>
        <taxon>Eukaryota</taxon>
        <taxon>Metazoa</taxon>
        <taxon>Ecdysozoa</taxon>
        <taxon>Arthropoda</taxon>
        <taxon>Crustacea</taxon>
        <taxon>Branchiopoda</taxon>
        <taxon>Diplostraca</taxon>
        <taxon>Cladocera</taxon>
        <taxon>Anomopoda</taxon>
        <taxon>Daphniidae</taxon>
        <taxon>Daphnia</taxon>
    </lineage>
</organism>
<gene>
    <name evidence="1" type="ORF">APZ42_003055</name>
</gene>
<proteinExistence type="predicted"/>
<sequence length="108" mass="12488">MGKLPVYEITTRNKALLCVMPPGLSVQDFVQFFRFWATVQSDMFLSFCNFLYVAKTEEEEFIYFFFCESVIDSRLMADCCCCCCRGGAGLRRHWPCCGWSLKSANWGK</sequence>
<keyword evidence="2" id="KW-1185">Reference proteome</keyword>
<accession>A0A0P5UU19</accession>
<evidence type="ECO:0000313" key="2">
    <source>
        <dbReference type="Proteomes" id="UP000076858"/>
    </source>
</evidence>
<dbReference type="EMBL" id="LRGB01009369">
    <property type="protein sequence ID" value="KZS00594.1"/>
    <property type="molecule type" value="Genomic_DNA"/>
</dbReference>
<dbReference type="AlphaFoldDB" id="A0A0P5UU19"/>
<name>A0A0P5UU19_9CRUS</name>
<protein>
    <submittedName>
        <fullName evidence="1">Uncharacterized protein</fullName>
    </submittedName>
</protein>
<reference evidence="1 2" key="1">
    <citation type="submission" date="2016-03" db="EMBL/GenBank/DDBJ databases">
        <title>EvidentialGene: Evidence-directed Construction of Genes on Genomes.</title>
        <authorList>
            <person name="Gilbert D.G."/>
            <person name="Choi J.-H."/>
            <person name="Mockaitis K."/>
            <person name="Colbourne J."/>
            <person name="Pfrender M."/>
        </authorList>
    </citation>
    <scope>NUCLEOTIDE SEQUENCE [LARGE SCALE GENOMIC DNA]</scope>
    <source>
        <strain evidence="1 2">Xinb3</strain>
        <tissue evidence="1">Complete organism</tissue>
    </source>
</reference>
<dbReference type="Proteomes" id="UP000076858">
    <property type="component" value="Unassembled WGS sequence"/>
</dbReference>
<evidence type="ECO:0000313" key="1">
    <source>
        <dbReference type="EMBL" id="KZS00594.1"/>
    </source>
</evidence>
<comment type="caution">
    <text evidence="1">The sequence shown here is derived from an EMBL/GenBank/DDBJ whole genome shotgun (WGS) entry which is preliminary data.</text>
</comment>